<dbReference type="Proteomes" id="UP001596067">
    <property type="component" value="Unassembled WGS sequence"/>
</dbReference>
<sequence>MTRTLTSLGDKMLGALLKQKKAGACVPPDYCGVVACNSRGGYCSGGWWWQPMCNGYYNCQGVCKGTGGLQYNKKVAYGC</sequence>
<organism evidence="1 2">
    <name type="scientific">Kitasatospora aburaviensis</name>
    <dbReference type="NCBI Taxonomy" id="67265"/>
    <lineage>
        <taxon>Bacteria</taxon>
        <taxon>Bacillati</taxon>
        <taxon>Actinomycetota</taxon>
        <taxon>Actinomycetes</taxon>
        <taxon>Kitasatosporales</taxon>
        <taxon>Streptomycetaceae</taxon>
        <taxon>Kitasatospora</taxon>
    </lineage>
</organism>
<proteinExistence type="predicted"/>
<protein>
    <submittedName>
        <fullName evidence="1">Uncharacterized protein</fullName>
    </submittedName>
</protein>
<dbReference type="EMBL" id="JBHSOD010000003">
    <property type="protein sequence ID" value="MFC5884251.1"/>
    <property type="molecule type" value="Genomic_DNA"/>
</dbReference>
<comment type="caution">
    <text evidence="1">The sequence shown here is derived from an EMBL/GenBank/DDBJ whole genome shotgun (WGS) entry which is preliminary data.</text>
</comment>
<reference evidence="2" key="1">
    <citation type="journal article" date="2019" name="Int. J. Syst. Evol. Microbiol.">
        <title>The Global Catalogue of Microorganisms (GCM) 10K type strain sequencing project: providing services to taxonomists for standard genome sequencing and annotation.</title>
        <authorList>
            <consortium name="The Broad Institute Genomics Platform"/>
            <consortium name="The Broad Institute Genome Sequencing Center for Infectious Disease"/>
            <person name="Wu L."/>
            <person name="Ma J."/>
        </authorList>
    </citation>
    <scope>NUCLEOTIDE SEQUENCE [LARGE SCALE GENOMIC DNA]</scope>
    <source>
        <strain evidence="2">CGMCC 4.1469</strain>
    </source>
</reference>
<dbReference type="RefSeq" id="WP_313762417.1">
    <property type="nucleotide sequence ID" value="NZ_BAAAVH010000050.1"/>
</dbReference>
<accession>A0ABW1EQE3</accession>
<gene>
    <name evidence="1" type="ORF">ACFP0N_04515</name>
</gene>
<name>A0ABW1EQE3_9ACTN</name>
<evidence type="ECO:0000313" key="1">
    <source>
        <dbReference type="EMBL" id="MFC5884251.1"/>
    </source>
</evidence>
<evidence type="ECO:0000313" key="2">
    <source>
        <dbReference type="Proteomes" id="UP001596067"/>
    </source>
</evidence>
<keyword evidence="2" id="KW-1185">Reference proteome</keyword>